<evidence type="ECO:0000256" key="3">
    <source>
        <dbReference type="SAM" id="MobiDB-lite"/>
    </source>
</evidence>
<evidence type="ECO:0000259" key="4">
    <source>
        <dbReference type="PROSITE" id="PS50994"/>
    </source>
</evidence>
<dbReference type="PANTHER" id="PTHR42648">
    <property type="entry name" value="TRANSPOSASE, PUTATIVE-RELATED"/>
    <property type="match status" value="1"/>
</dbReference>
<dbReference type="EMBL" id="NBSK02000007">
    <property type="protein sequence ID" value="KAJ0198242.1"/>
    <property type="molecule type" value="Genomic_DNA"/>
</dbReference>
<comment type="caution">
    <text evidence="5">The sequence shown here is derived from an EMBL/GenBank/DDBJ whole genome shotgun (WGS) entry which is preliminary data.</text>
</comment>
<keyword evidence="1" id="KW-0479">Metal-binding</keyword>
<feature type="domain" description="Integrase catalytic" evidence="4">
    <location>
        <begin position="1"/>
        <end position="108"/>
    </location>
</feature>
<dbReference type="GO" id="GO:0003676">
    <property type="term" value="F:nucleic acid binding"/>
    <property type="evidence" value="ECO:0007669"/>
    <property type="project" value="InterPro"/>
</dbReference>
<dbReference type="AlphaFoldDB" id="A0A9R1X759"/>
<name>A0A9R1X759_LACSA</name>
<dbReference type="Proteomes" id="UP000235145">
    <property type="component" value="Unassembled WGS sequence"/>
</dbReference>
<proteinExistence type="predicted"/>
<organism evidence="5 6">
    <name type="scientific">Lactuca sativa</name>
    <name type="common">Garden lettuce</name>
    <dbReference type="NCBI Taxonomy" id="4236"/>
    <lineage>
        <taxon>Eukaryota</taxon>
        <taxon>Viridiplantae</taxon>
        <taxon>Streptophyta</taxon>
        <taxon>Embryophyta</taxon>
        <taxon>Tracheophyta</taxon>
        <taxon>Spermatophyta</taxon>
        <taxon>Magnoliopsida</taxon>
        <taxon>eudicotyledons</taxon>
        <taxon>Gunneridae</taxon>
        <taxon>Pentapetalae</taxon>
        <taxon>asterids</taxon>
        <taxon>campanulids</taxon>
        <taxon>Asterales</taxon>
        <taxon>Asteraceae</taxon>
        <taxon>Cichorioideae</taxon>
        <taxon>Cichorieae</taxon>
        <taxon>Lactucinae</taxon>
        <taxon>Lactuca</taxon>
    </lineage>
</organism>
<dbReference type="InterPro" id="IPR039537">
    <property type="entry name" value="Retrotran_Ty1/copia-like"/>
</dbReference>
<reference evidence="5 6" key="1">
    <citation type="journal article" date="2017" name="Nat. Commun.">
        <title>Genome assembly with in vitro proximity ligation data and whole-genome triplication in lettuce.</title>
        <authorList>
            <person name="Reyes-Chin-Wo S."/>
            <person name="Wang Z."/>
            <person name="Yang X."/>
            <person name="Kozik A."/>
            <person name="Arikit S."/>
            <person name="Song C."/>
            <person name="Xia L."/>
            <person name="Froenicke L."/>
            <person name="Lavelle D.O."/>
            <person name="Truco M.J."/>
            <person name="Xia R."/>
            <person name="Zhu S."/>
            <person name="Xu C."/>
            <person name="Xu H."/>
            <person name="Xu X."/>
            <person name="Cox K."/>
            <person name="Korf I."/>
            <person name="Meyers B.C."/>
            <person name="Michelmore R.W."/>
        </authorList>
    </citation>
    <scope>NUCLEOTIDE SEQUENCE [LARGE SCALE GENOMIC DNA]</scope>
    <source>
        <strain evidence="6">cv. Salinas</strain>
        <tissue evidence="5">Seedlings</tissue>
    </source>
</reference>
<dbReference type="InterPro" id="IPR043502">
    <property type="entry name" value="DNA/RNA_pol_sf"/>
</dbReference>
<protein>
    <recommendedName>
        <fullName evidence="4">Integrase catalytic domain-containing protein</fullName>
    </recommendedName>
</protein>
<evidence type="ECO:0000256" key="1">
    <source>
        <dbReference type="ARBA" id="ARBA00022723"/>
    </source>
</evidence>
<evidence type="ECO:0000313" key="6">
    <source>
        <dbReference type="Proteomes" id="UP000235145"/>
    </source>
</evidence>
<accession>A0A9R1X759</accession>
<dbReference type="GO" id="GO:0046872">
    <property type="term" value="F:metal ion binding"/>
    <property type="evidence" value="ECO:0007669"/>
    <property type="project" value="UniProtKB-KW"/>
</dbReference>
<evidence type="ECO:0000256" key="2">
    <source>
        <dbReference type="ARBA" id="ARBA00022801"/>
    </source>
</evidence>
<dbReference type="Pfam" id="PF25597">
    <property type="entry name" value="SH3_retrovirus"/>
    <property type="match status" value="1"/>
</dbReference>
<feature type="region of interest" description="Disordered" evidence="3">
    <location>
        <begin position="238"/>
        <end position="270"/>
    </location>
</feature>
<dbReference type="InterPro" id="IPR013103">
    <property type="entry name" value="RVT_2"/>
</dbReference>
<evidence type="ECO:0000313" key="5">
    <source>
        <dbReference type="EMBL" id="KAJ0198242.1"/>
    </source>
</evidence>
<dbReference type="Gene3D" id="3.30.420.10">
    <property type="entry name" value="Ribonuclease H-like superfamily/Ribonuclease H"/>
    <property type="match status" value="1"/>
</dbReference>
<dbReference type="InterPro" id="IPR001584">
    <property type="entry name" value="Integrase_cat-core"/>
</dbReference>
<dbReference type="InterPro" id="IPR057670">
    <property type="entry name" value="SH3_retrovirus"/>
</dbReference>
<sequence>MIETQFGKRIKRIRCDNGGEFTSNKMKDFYSREGILFETTCPYIPQQNGVVERKHHHLLETARALMFQGSLPKNLWGECIEAATYIINRLPSKVIHHKSPYEIIFGNENHGMSCLLPQYGDRGDKFEPKGRPGVFIGYPVGTKGYKVYDVEHGKIVVSRDIQFFEKVFPYMKLKKEGHNRYSFEIPTWHEDTIESSFGKEGLRVDEETHSSSNLTGQIFEDENEVHRTFEPHNTATQDILEEGQITSPVDDEDQLTRPKRNRSQPARFRDFDVELPPSIDHTQTAADQPSSTVYTIANYVSYDAFSDSHKAYLAGITKNSEPKTFYQAMKDEKWRKAMQDEIKALEQNDTWSLENLPEGKHAIDSKWVYKIKYKPNGDIERYKARLVAKGFTQIEGIDSHDTFAPVAKLVTVHCFLTVAVKRNWKLHQLDVNNAFLHGELEEDVYMKIPQGFSKRDDTRVCKLKKSLYGLKQASRTWYQKFTDALVDFGYKQSRADHSLFTIQEGDLFAAVLIYVDDVIITGNHVSKIDSTKQHLDKAFSIKDLGPLKYFLGIEVAKTSDGLVMSQRKYTIDILEDCGLLGSRPSTFPMEQHTKIDKFLDSPRTDVKQY</sequence>
<dbReference type="GO" id="GO:0016787">
    <property type="term" value="F:hydrolase activity"/>
    <property type="evidence" value="ECO:0007669"/>
    <property type="project" value="UniProtKB-KW"/>
</dbReference>
<dbReference type="SUPFAM" id="SSF53098">
    <property type="entry name" value="Ribonuclease H-like"/>
    <property type="match status" value="1"/>
</dbReference>
<dbReference type="Pfam" id="PF07727">
    <property type="entry name" value="RVT_2"/>
    <property type="match status" value="1"/>
</dbReference>
<keyword evidence="6" id="KW-1185">Reference proteome</keyword>
<dbReference type="InterPro" id="IPR012337">
    <property type="entry name" value="RNaseH-like_sf"/>
</dbReference>
<dbReference type="PROSITE" id="PS50994">
    <property type="entry name" value="INTEGRASE"/>
    <property type="match status" value="1"/>
</dbReference>
<dbReference type="InterPro" id="IPR036397">
    <property type="entry name" value="RNaseH_sf"/>
</dbReference>
<keyword evidence="2" id="KW-0378">Hydrolase</keyword>
<gene>
    <name evidence="5" type="ORF">LSAT_V11C700347490</name>
</gene>
<dbReference type="PANTHER" id="PTHR42648:SF29">
    <property type="entry name" value="RNA-DIRECTED DNA POLYMERASE"/>
    <property type="match status" value="1"/>
</dbReference>
<dbReference type="GO" id="GO:0015074">
    <property type="term" value="P:DNA integration"/>
    <property type="evidence" value="ECO:0007669"/>
    <property type="project" value="InterPro"/>
</dbReference>
<dbReference type="SUPFAM" id="SSF56672">
    <property type="entry name" value="DNA/RNA polymerases"/>
    <property type="match status" value="1"/>
</dbReference>